<dbReference type="PANTHER" id="PTHR30250">
    <property type="entry name" value="PST FAMILY PREDICTED COLANIC ACID TRANSPORTER"/>
    <property type="match status" value="1"/>
</dbReference>
<organism evidence="8 9">
    <name type="scientific">Rhizobium halophytocola</name>
    <dbReference type="NCBI Taxonomy" id="735519"/>
    <lineage>
        <taxon>Bacteria</taxon>
        <taxon>Pseudomonadati</taxon>
        <taxon>Pseudomonadota</taxon>
        <taxon>Alphaproteobacteria</taxon>
        <taxon>Hyphomicrobiales</taxon>
        <taxon>Rhizobiaceae</taxon>
        <taxon>Rhizobium/Agrobacterium group</taxon>
        <taxon>Rhizobium</taxon>
    </lineage>
</organism>
<comment type="subcellular location">
    <subcellularLocation>
        <location evidence="1">Cell membrane</location>
        <topology evidence="1">Multi-pass membrane protein</topology>
    </subcellularLocation>
</comment>
<sequence length="493" mass="53888">MSIADRLVKGSLWVSFSRIIVNGLSTVSTIILAWYLMPSDFGVVALATTMLTIVMTVTELSLNEALIRHEDPQESHFSAAWTLAVTRGLILSLLFAAIAYPAAALYGEPRLFGVLLALSLTFFINGLANPRRIMLQRDLIFWQEFVLNVAQKVAGFIATVTIAMIWQSYWALVIGTLVMQLTNVVTSYFVMPFRPRVTYAHMREFFSFSVWITAGQIVNQLNWRFDYLLLGKLLDGAALGYYSLGGQLAQTPTREATAPLTATIYPAFSNVRHDPPRLAAAYQRTQALLTAVALPAGIGMAVVADPLVRLVLGEKWLPVIFIIQALASVYALQTLGSLNQPLGMALGRTRTLFVRDTQMLFVRVPIITIGLVFWGLPGLIVSRVATGLFGALVNMYMVQRFINVSVAAQLFANFRALASSAVMAAGVTAVQRYMGPETGQMALVLQLGVLVALGGVLYCGTSLFLWLVMNRPNGPETDVRKIASKVLSKVSPA</sequence>
<evidence type="ECO:0000256" key="1">
    <source>
        <dbReference type="ARBA" id="ARBA00004651"/>
    </source>
</evidence>
<evidence type="ECO:0000313" key="8">
    <source>
        <dbReference type="EMBL" id="MBP1849832.1"/>
    </source>
</evidence>
<evidence type="ECO:0000256" key="2">
    <source>
        <dbReference type="ARBA" id="ARBA00007430"/>
    </source>
</evidence>
<gene>
    <name evidence="8" type="ORF">J2Z17_001253</name>
</gene>
<feature type="transmembrane region" description="Helical" evidence="7">
    <location>
        <begin position="12"/>
        <end position="35"/>
    </location>
</feature>
<keyword evidence="6 7" id="KW-0472">Membrane</keyword>
<feature type="transmembrane region" description="Helical" evidence="7">
    <location>
        <begin position="442"/>
        <end position="468"/>
    </location>
</feature>
<name>A0ABS4DVW9_9HYPH</name>
<feature type="transmembrane region" description="Helical" evidence="7">
    <location>
        <begin position="172"/>
        <end position="193"/>
    </location>
</feature>
<reference evidence="8 9" key="1">
    <citation type="submission" date="2021-03" db="EMBL/GenBank/DDBJ databases">
        <title>Genomic Encyclopedia of Type Strains, Phase IV (KMG-IV): sequencing the most valuable type-strain genomes for metagenomic binning, comparative biology and taxonomic classification.</title>
        <authorList>
            <person name="Goeker M."/>
        </authorList>
    </citation>
    <scope>NUCLEOTIDE SEQUENCE [LARGE SCALE GENOMIC DNA]</scope>
    <source>
        <strain evidence="8 9">DSM 21600</strain>
    </source>
</reference>
<feature type="transmembrane region" description="Helical" evidence="7">
    <location>
        <begin position="109"/>
        <end position="128"/>
    </location>
</feature>
<evidence type="ECO:0000313" key="9">
    <source>
        <dbReference type="Proteomes" id="UP000759443"/>
    </source>
</evidence>
<dbReference type="PANTHER" id="PTHR30250:SF10">
    <property type="entry name" value="LIPOPOLYSACCHARIDE BIOSYNTHESIS PROTEIN WZXC"/>
    <property type="match status" value="1"/>
</dbReference>
<keyword evidence="5 7" id="KW-1133">Transmembrane helix</keyword>
<dbReference type="Proteomes" id="UP000759443">
    <property type="component" value="Unassembled WGS sequence"/>
</dbReference>
<evidence type="ECO:0000256" key="4">
    <source>
        <dbReference type="ARBA" id="ARBA00022692"/>
    </source>
</evidence>
<feature type="transmembrane region" description="Helical" evidence="7">
    <location>
        <begin position="79"/>
        <end position="103"/>
    </location>
</feature>
<dbReference type="InterPro" id="IPR050833">
    <property type="entry name" value="Poly_Biosynth_Transport"/>
</dbReference>
<proteinExistence type="inferred from homology"/>
<dbReference type="CDD" id="cd13127">
    <property type="entry name" value="MATE_tuaB_like"/>
    <property type="match status" value="1"/>
</dbReference>
<keyword evidence="4 7" id="KW-0812">Transmembrane</keyword>
<feature type="transmembrane region" description="Helical" evidence="7">
    <location>
        <begin position="316"/>
        <end position="339"/>
    </location>
</feature>
<accession>A0ABS4DVW9</accession>
<feature type="transmembrane region" description="Helical" evidence="7">
    <location>
        <begin position="287"/>
        <end position="304"/>
    </location>
</feature>
<comment type="similarity">
    <text evidence="2">Belongs to the polysaccharide synthase family.</text>
</comment>
<feature type="transmembrane region" description="Helical" evidence="7">
    <location>
        <begin position="149"/>
        <end position="166"/>
    </location>
</feature>
<dbReference type="Pfam" id="PF13440">
    <property type="entry name" value="Polysacc_synt_3"/>
    <property type="match status" value="1"/>
</dbReference>
<keyword evidence="3" id="KW-1003">Cell membrane</keyword>
<evidence type="ECO:0000256" key="6">
    <source>
        <dbReference type="ARBA" id="ARBA00023136"/>
    </source>
</evidence>
<feature type="transmembrane region" description="Helical" evidence="7">
    <location>
        <begin position="360"/>
        <end position="381"/>
    </location>
</feature>
<dbReference type="RefSeq" id="WP_209943242.1">
    <property type="nucleotide sequence ID" value="NZ_JAGGJU010000003.1"/>
</dbReference>
<feature type="transmembrane region" description="Helical" evidence="7">
    <location>
        <begin position="401"/>
        <end position="430"/>
    </location>
</feature>
<protein>
    <submittedName>
        <fullName evidence="8">O-antigen/teichoic acid export membrane protein</fullName>
    </submittedName>
</protein>
<feature type="transmembrane region" description="Helical" evidence="7">
    <location>
        <begin position="41"/>
        <end position="58"/>
    </location>
</feature>
<dbReference type="EMBL" id="JAGGJU010000003">
    <property type="protein sequence ID" value="MBP1849832.1"/>
    <property type="molecule type" value="Genomic_DNA"/>
</dbReference>
<evidence type="ECO:0000256" key="5">
    <source>
        <dbReference type="ARBA" id="ARBA00022989"/>
    </source>
</evidence>
<comment type="caution">
    <text evidence="8">The sequence shown here is derived from an EMBL/GenBank/DDBJ whole genome shotgun (WGS) entry which is preliminary data.</text>
</comment>
<evidence type="ECO:0000256" key="3">
    <source>
        <dbReference type="ARBA" id="ARBA00022475"/>
    </source>
</evidence>
<evidence type="ECO:0000256" key="7">
    <source>
        <dbReference type="SAM" id="Phobius"/>
    </source>
</evidence>
<keyword evidence="9" id="KW-1185">Reference proteome</keyword>